<evidence type="ECO:0000313" key="16">
    <source>
        <dbReference type="EMBL" id="RZH95668.1"/>
    </source>
</evidence>
<evidence type="ECO:0000313" key="20">
    <source>
        <dbReference type="Proteomes" id="UP000443506"/>
    </source>
</evidence>
<dbReference type="GO" id="GO:0006310">
    <property type="term" value="P:DNA recombination"/>
    <property type="evidence" value="ECO:0007669"/>
    <property type="project" value="UniProtKB-KW"/>
</dbReference>
<evidence type="ECO:0000313" key="9">
    <source>
        <dbReference type="EMBL" id="CAA4171289.1"/>
    </source>
</evidence>
<dbReference type="Proteomes" id="UP000442696">
    <property type="component" value="Unassembled WGS sequence"/>
</dbReference>
<accession>A0A2I7Y978</accession>
<evidence type="ECO:0000313" key="19">
    <source>
        <dbReference type="Proteomes" id="UP000442782"/>
    </source>
</evidence>
<dbReference type="PANTHER" id="PTHR30349">
    <property type="entry name" value="PHAGE INTEGRASE-RELATED"/>
    <property type="match status" value="1"/>
</dbReference>
<dbReference type="GO" id="GO:0015074">
    <property type="term" value="P:DNA integration"/>
    <property type="evidence" value="ECO:0007669"/>
    <property type="project" value="UniProtKB-KW"/>
</dbReference>
<dbReference type="AlphaFoldDB" id="A0A2I7Y978"/>
<dbReference type="EMBL" id="CACURZ010000022">
    <property type="protein sequence ID" value="CAA6390292.1"/>
    <property type="molecule type" value="Genomic_DNA"/>
</dbReference>
<evidence type="ECO:0000313" key="22">
    <source>
        <dbReference type="Proteomes" id="UP000459586"/>
    </source>
</evidence>
<keyword evidence="4" id="KW-0233">DNA recombination</keyword>
<evidence type="ECO:0000313" key="21">
    <source>
        <dbReference type="Proteomes" id="UP000443708"/>
    </source>
</evidence>
<dbReference type="Proteomes" id="UP000505390">
    <property type="component" value="Unassembled WGS sequence"/>
</dbReference>
<name>A0A2I7Y978_STAAU</name>
<dbReference type="GO" id="GO:0003677">
    <property type="term" value="F:DNA binding"/>
    <property type="evidence" value="ECO:0007669"/>
    <property type="project" value="UniProtKB-UniRule"/>
</dbReference>
<evidence type="ECO:0000256" key="5">
    <source>
        <dbReference type="PROSITE-ProRule" id="PRU01248"/>
    </source>
</evidence>
<dbReference type="EMBL" id="CACTOE010000040">
    <property type="protein sequence ID" value="CAA4171289.1"/>
    <property type="molecule type" value="Genomic_DNA"/>
</dbReference>
<dbReference type="SUPFAM" id="SSF56349">
    <property type="entry name" value="DNA breaking-rejoining enzymes"/>
    <property type="match status" value="1"/>
</dbReference>
<evidence type="ECO:0000313" key="14">
    <source>
        <dbReference type="EMBL" id="CAC5811149.1"/>
    </source>
</evidence>
<dbReference type="PROSITE" id="PS51900">
    <property type="entry name" value="CB"/>
    <property type="match status" value="1"/>
</dbReference>
<keyword evidence="3 5" id="KW-0238">DNA-binding</keyword>
<feature type="domain" description="Tyr recombinase" evidence="6">
    <location>
        <begin position="128"/>
        <end position="304"/>
    </location>
</feature>
<evidence type="ECO:0000313" key="13">
    <source>
        <dbReference type="EMBL" id="CAA6390292.1"/>
    </source>
</evidence>
<dbReference type="CDD" id="cd00397">
    <property type="entry name" value="DNA_BRE_C"/>
    <property type="match status" value="1"/>
</dbReference>
<organism evidence="10 18">
    <name type="scientific">Staphylococcus aureus</name>
    <dbReference type="NCBI Taxonomy" id="1280"/>
    <lineage>
        <taxon>Bacteria</taxon>
        <taxon>Bacillati</taxon>
        <taxon>Bacillota</taxon>
        <taxon>Bacilli</taxon>
        <taxon>Bacillales</taxon>
        <taxon>Staphylococcaceae</taxon>
        <taxon>Staphylococcus</taxon>
    </lineage>
</organism>
<dbReference type="Proteomes" id="UP000443506">
    <property type="component" value="Unassembled WGS sequence"/>
</dbReference>
<evidence type="ECO:0000313" key="18">
    <source>
        <dbReference type="Proteomes" id="UP000442696"/>
    </source>
</evidence>
<evidence type="ECO:0000256" key="2">
    <source>
        <dbReference type="ARBA" id="ARBA00022908"/>
    </source>
</evidence>
<dbReference type="EMBL" id="CAIIGD010000018">
    <property type="protein sequence ID" value="CAC8239424.1"/>
    <property type="molecule type" value="Genomic_DNA"/>
</dbReference>
<evidence type="ECO:0000313" key="10">
    <source>
        <dbReference type="EMBL" id="CAA4399989.1"/>
    </source>
</evidence>
<dbReference type="Proteomes" id="UP000293434">
    <property type="component" value="Unassembled WGS sequence"/>
</dbReference>
<dbReference type="InterPro" id="IPR050090">
    <property type="entry name" value="Tyrosine_recombinase_XerCD"/>
</dbReference>
<comment type="similarity">
    <text evidence="1">Belongs to the 'phage' integrase family.</text>
</comment>
<dbReference type="EMBL" id="CACUNS010000024">
    <property type="protein sequence ID" value="CAA6130109.1"/>
    <property type="molecule type" value="Genomic_DNA"/>
</dbReference>
<dbReference type="Proteomes" id="UP000507112">
    <property type="component" value="Unassembled WGS sequence"/>
</dbReference>
<dbReference type="EMBL" id="CAIGXB010000017">
    <property type="protein sequence ID" value="CAC5811149.1"/>
    <property type="molecule type" value="Genomic_DNA"/>
</dbReference>
<evidence type="ECO:0000313" key="23">
    <source>
        <dbReference type="Proteomes" id="UP000459702"/>
    </source>
</evidence>
<evidence type="ECO:0000313" key="24">
    <source>
        <dbReference type="Proteomes" id="UP000505390"/>
    </source>
</evidence>
<dbReference type="InterPro" id="IPR004107">
    <property type="entry name" value="Integrase_SAM-like_N"/>
</dbReference>
<dbReference type="InterPro" id="IPR013762">
    <property type="entry name" value="Integrase-like_cat_sf"/>
</dbReference>
<dbReference type="InterPro" id="IPR002104">
    <property type="entry name" value="Integrase_catalytic"/>
</dbReference>
<reference evidence="18 19" key="2">
    <citation type="submission" date="2019-12" db="EMBL/GenBank/DDBJ databases">
        <authorList>
            <consortium name="Pathogen Informatics"/>
        </authorList>
    </citation>
    <scope>NUCLEOTIDE SEQUENCE [LARGE SCALE GENOMIC DNA]</scope>
    <source>
        <strain evidence="15 25">MOS105</strain>
        <strain evidence="8 21">S040_N01_C01</strain>
        <strain evidence="9 19">S087_N01_C01</strain>
        <strain evidence="14 24">SG160</strain>
        <strain evidence="12 23">T012_N10_C04</strain>
        <strain evidence="10 18">T012_N16_C08</strain>
        <strain evidence="11 20">T065_N03_C06</strain>
        <strain evidence="13 22">T197_A02_C01</strain>
    </source>
</reference>
<feature type="domain" description="Core-binding (CB)" evidence="7">
    <location>
        <begin position="18"/>
        <end position="106"/>
    </location>
</feature>
<dbReference type="Gene3D" id="1.10.150.130">
    <property type="match status" value="1"/>
</dbReference>
<proteinExistence type="inferred from homology"/>
<evidence type="ECO:0000313" key="8">
    <source>
        <dbReference type="EMBL" id="CAA4155725.1"/>
    </source>
</evidence>
<dbReference type="PANTHER" id="PTHR30349:SF64">
    <property type="entry name" value="PROPHAGE INTEGRASE INTD-RELATED"/>
    <property type="match status" value="1"/>
</dbReference>
<gene>
    <name evidence="16" type="ORF">EIG94_01665</name>
    <name evidence="9" type="ORF">SAMEA1029512_02819</name>
    <name evidence="8" type="ORF">SAMEA1029528_02399</name>
    <name evidence="10" type="ORF">SAMEA2078260_02704</name>
    <name evidence="12" type="ORF">SAMEA2078588_02714</name>
    <name evidence="13" type="ORF">SAMEA2080344_02630</name>
    <name evidence="11" type="ORF">SAMEA2081063_02675</name>
    <name evidence="14" type="ORF">SAMEA4008575_02757</name>
    <name evidence="15" type="ORF">SAMEA70146418_02879</name>
</gene>
<evidence type="ECO:0000313" key="11">
    <source>
        <dbReference type="EMBL" id="CAA4706388.1"/>
    </source>
</evidence>
<dbReference type="Proteomes" id="UP000443708">
    <property type="component" value="Unassembled WGS sequence"/>
</dbReference>
<dbReference type="Proteomes" id="UP000459586">
    <property type="component" value="Unassembled WGS sequence"/>
</dbReference>
<evidence type="ECO:0000313" key="15">
    <source>
        <dbReference type="EMBL" id="CAC8239424.1"/>
    </source>
</evidence>
<evidence type="ECO:0000256" key="4">
    <source>
        <dbReference type="ARBA" id="ARBA00023172"/>
    </source>
</evidence>
<evidence type="ECO:0000259" key="6">
    <source>
        <dbReference type="PROSITE" id="PS51898"/>
    </source>
</evidence>
<dbReference type="Gene3D" id="1.10.443.10">
    <property type="entry name" value="Intergrase catalytic core"/>
    <property type="match status" value="1"/>
</dbReference>
<dbReference type="EMBL" id="CACTPI010000012">
    <property type="protein sequence ID" value="CAA4155725.1"/>
    <property type="molecule type" value="Genomic_DNA"/>
</dbReference>
<evidence type="ECO:0000259" key="7">
    <source>
        <dbReference type="PROSITE" id="PS51900"/>
    </source>
</evidence>
<evidence type="ECO:0000256" key="3">
    <source>
        <dbReference type="ARBA" id="ARBA00023125"/>
    </source>
</evidence>
<dbReference type="InterPro" id="IPR011010">
    <property type="entry name" value="DNA_brk_join_enz"/>
</dbReference>
<protein>
    <submittedName>
        <fullName evidence="10">Phage integrase</fullName>
    </submittedName>
    <submittedName>
        <fullName evidence="16">Site-specific integrase</fullName>
    </submittedName>
</protein>
<dbReference type="EMBL" id="CACTQT010000023">
    <property type="protein sequence ID" value="CAA4399989.1"/>
    <property type="molecule type" value="Genomic_DNA"/>
</dbReference>
<keyword evidence="2" id="KW-0229">DNA integration</keyword>
<dbReference type="Pfam" id="PF00589">
    <property type="entry name" value="Phage_integrase"/>
    <property type="match status" value="1"/>
</dbReference>
<evidence type="ECO:0000256" key="1">
    <source>
        <dbReference type="ARBA" id="ARBA00008857"/>
    </source>
</evidence>
<dbReference type="EMBL" id="CACTWD010000024">
    <property type="protein sequence ID" value="CAA4706388.1"/>
    <property type="molecule type" value="Genomic_DNA"/>
</dbReference>
<comment type="caution">
    <text evidence="10">The sequence shown here is derived from an EMBL/GenBank/DDBJ whole genome shotgun (WGS) entry which is preliminary data.</text>
</comment>
<dbReference type="RefSeq" id="WP_000993078.1">
    <property type="nucleotide sequence ID" value="NZ_AP025249.1"/>
</dbReference>
<dbReference type="PROSITE" id="PS51898">
    <property type="entry name" value="TYR_RECOMBINASE"/>
    <property type="match status" value="1"/>
</dbReference>
<evidence type="ECO:0000313" key="12">
    <source>
        <dbReference type="EMBL" id="CAA6130109.1"/>
    </source>
</evidence>
<sequence>MNALSKVELNQKVTHFNMKLTELIENYSNEVGINSERTKIAYRDDVAQFFKYFNCNNESAADVVYMIFTRNNIVKYRSYLLEEKKLSASTINRKMCALKEFIKYLSSYGYNIDINIINQLSKLKTTNNSYEALSLEEAYALINWIKDNENRKALDKYYYCLLALDTGVRAEALNKLTKASFVIKEDEVIVKGVDKGKKAYTKVISREFYDNMHNDLKFDQLNLTDNIFNFSGKNRTDMLNRAKKSLGWENRNITFHSFKKGAVTYAYECTKDIRVAMNVGSHSNMETTQRYIADNEEAFKGAVSNNFATGVKDVDFNNFEKDQLIEVLKSLPEAIQLQVKTELNKIK</sequence>
<dbReference type="InterPro" id="IPR010998">
    <property type="entry name" value="Integrase_recombinase_N"/>
</dbReference>
<dbReference type="Pfam" id="PF02899">
    <property type="entry name" value="Phage_int_SAM_1"/>
    <property type="match status" value="1"/>
</dbReference>
<reference evidence="16 17" key="1">
    <citation type="submission" date="2018-11" db="EMBL/GenBank/DDBJ databases">
        <title>Genomic profiling of Staphylococcus species from a Poultry farm system in KwaZulu-Natal, South Africa.</title>
        <authorList>
            <person name="Amoako D.G."/>
            <person name="Somboro A.M."/>
            <person name="Abia A.L.K."/>
            <person name="Bester L.A."/>
            <person name="Essack S.Y."/>
        </authorList>
    </citation>
    <scope>NUCLEOTIDE SEQUENCE [LARGE SCALE GENOMIC DNA]</scope>
    <source>
        <strain evidence="16 17">SA9</strain>
    </source>
</reference>
<evidence type="ECO:0000313" key="25">
    <source>
        <dbReference type="Proteomes" id="UP000507112"/>
    </source>
</evidence>
<dbReference type="InterPro" id="IPR044068">
    <property type="entry name" value="CB"/>
</dbReference>
<dbReference type="Proteomes" id="UP000442782">
    <property type="component" value="Unassembled WGS sequence"/>
</dbReference>
<dbReference type="Proteomes" id="UP000459702">
    <property type="component" value="Unassembled WGS sequence"/>
</dbReference>
<evidence type="ECO:0000313" key="17">
    <source>
        <dbReference type="Proteomes" id="UP000293434"/>
    </source>
</evidence>
<dbReference type="EMBL" id="RQTC01000017">
    <property type="protein sequence ID" value="RZH95668.1"/>
    <property type="molecule type" value="Genomic_DNA"/>
</dbReference>